<dbReference type="Gene3D" id="2.40.30.170">
    <property type="match status" value="1"/>
</dbReference>
<feature type="transmembrane region" description="Helical" evidence="3">
    <location>
        <begin position="6"/>
        <end position="23"/>
    </location>
</feature>
<feature type="compositionally biased region" description="Gly residues" evidence="2">
    <location>
        <begin position="51"/>
        <end position="75"/>
    </location>
</feature>
<protein>
    <submittedName>
        <fullName evidence="6">Efflux RND transporter periplasmic adaptor subunit</fullName>
    </submittedName>
</protein>
<keyword evidence="3" id="KW-0812">Transmembrane</keyword>
<dbReference type="Gene3D" id="2.40.420.20">
    <property type="match status" value="1"/>
</dbReference>
<feature type="compositionally biased region" description="Low complexity" evidence="2">
    <location>
        <begin position="420"/>
        <end position="435"/>
    </location>
</feature>
<comment type="caution">
    <text evidence="6">The sequence shown here is derived from an EMBL/GenBank/DDBJ whole genome shotgun (WGS) entry which is preliminary data.</text>
</comment>
<evidence type="ECO:0000256" key="2">
    <source>
        <dbReference type="SAM" id="MobiDB-lite"/>
    </source>
</evidence>
<name>A0AA41UCE3_9HYPH</name>
<dbReference type="InterPro" id="IPR006143">
    <property type="entry name" value="RND_pump_MFP"/>
</dbReference>
<feature type="domain" description="CusB-like beta-barrel" evidence="5">
    <location>
        <begin position="246"/>
        <end position="316"/>
    </location>
</feature>
<dbReference type="Gene3D" id="2.40.50.100">
    <property type="match status" value="1"/>
</dbReference>
<dbReference type="EMBL" id="JALAZD010000001">
    <property type="protein sequence ID" value="MCI0128157.1"/>
    <property type="molecule type" value="Genomic_DNA"/>
</dbReference>
<feature type="domain" description="Multidrug resistance protein MdtA-like barrel-sandwich hybrid" evidence="4">
    <location>
        <begin position="112"/>
        <end position="234"/>
    </location>
</feature>
<evidence type="ECO:0000256" key="1">
    <source>
        <dbReference type="ARBA" id="ARBA00009477"/>
    </source>
</evidence>
<feature type="region of interest" description="Disordered" evidence="2">
    <location>
        <begin position="42"/>
        <end position="75"/>
    </location>
</feature>
<evidence type="ECO:0000313" key="6">
    <source>
        <dbReference type="EMBL" id="MCI0128157.1"/>
    </source>
</evidence>
<dbReference type="Proteomes" id="UP001156140">
    <property type="component" value="Unassembled WGS sequence"/>
</dbReference>
<dbReference type="AlphaFoldDB" id="A0AA41UCE3"/>
<dbReference type="InterPro" id="IPR058625">
    <property type="entry name" value="MdtA-like_BSH"/>
</dbReference>
<dbReference type="NCBIfam" id="TIGR01730">
    <property type="entry name" value="RND_mfp"/>
    <property type="match status" value="1"/>
</dbReference>
<accession>A0AA41UCE3</accession>
<dbReference type="GO" id="GO:1990281">
    <property type="term" value="C:efflux pump complex"/>
    <property type="evidence" value="ECO:0007669"/>
    <property type="project" value="TreeGrafter"/>
</dbReference>
<dbReference type="FunFam" id="2.40.30.170:FF:000010">
    <property type="entry name" value="Efflux RND transporter periplasmic adaptor subunit"/>
    <property type="match status" value="1"/>
</dbReference>
<gene>
    <name evidence="6" type="ORF">ML536_15105</name>
</gene>
<keyword evidence="3" id="KW-0472">Membrane</keyword>
<organism evidence="6 7">
    <name type="scientific">Paradevosia shaoguanensis</name>
    <dbReference type="NCBI Taxonomy" id="1335043"/>
    <lineage>
        <taxon>Bacteria</taxon>
        <taxon>Pseudomonadati</taxon>
        <taxon>Pseudomonadota</taxon>
        <taxon>Alphaproteobacteria</taxon>
        <taxon>Hyphomicrobiales</taxon>
        <taxon>Devosiaceae</taxon>
        <taxon>Paradevosia</taxon>
    </lineage>
</organism>
<dbReference type="PANTHER" id="PTHR30469:SF11">
    <property type="entry name" value="BLL4320 PROTEIN"/>
    <property type="match status" value="1"/>
</dbReference>
<dbReference type="RefSeq" id="WP_281736374.1">
    <property type="nucleotide sequence ID" value="NZ_JAKETQ010000001.1"/>
</dbReference>
<dbReference type="Gene3D" id="1.10.287.470">
    <property type="entry name" value="Helix hairpin bin"/>
    <property type="match status" value="1"/>
</dbReference>
<feature type="compositionally biased region" description="Low complexity" evidence="2">
    <location>
        <begin position="397"/>
        <end position="410"/>
    </location>
</feature>
<proteinExistence type="inferred from homology"/>
<dbReference type="PANTHER" id="PTHR30469">
    <property type="entry name" value="MULTIDRUG RESISTANCE PROTEIN MDTA"/>
    <property type="match status" value="1"/>
</dbReference>
<dbReference type="GO" id="GO:0015562">
    <property type="term" value="F:efflux transmembrane transporter activity"/>
    <property type="evidence" value="ECO:0007669"/>
    <property type="project" value="TreeGrafter"/>
</dbReference>
<evidence type="ECO:0000313" key="7">
    <source>
        <dbReference type="Proteomes" id="UP001156140"/>
    </source>
</evidence>
<dbReference type="SUPFAM" id="SSF111369">
    <property type="entry name" value="HlyD-like secretion proteins"/>
    <property type="match status" value="1"/>
</dbReference>
<keyword evidence="3" id="KW-1133">Transmembrane helix</keyword>
<keyword evidence="7" id="KW-1185">Reference proteome</keyword>
<evidence type="ECO:0000259" key="5">
    <source>
        <dbReference type="Pfam" id="PF25954"/>
    </source>
</evidence>
<comment type="similarity">
    <text evidence="1">Belongs to the membrane fusion protein (MFP) (TC 8.A.1) family.</text>
</comment>
<feature type="region of interest" description="Disordered" evidence="2">
    <location>
        <begin position="395"/>
        <end position="435"/>
    </location>
</feature>
<dbReference type="Pfam" id="PF25917">
    <property type="entry name" value="BSH_RND"/>
    <property type="match status" value="1"/>
</dbReference>
<sequence length="435" mass="44296">MLKQLLITIVVVVLAVAGYIFFVPGARENLARIGINLPGDATQQADSQTAGAGGQPRAGQGGQQGAGGQGAGGGQRFGGGGARAITVATKPVTTAIINNKLTAIGDGSAIHSVTVTSPSGGTLTELLVAPGDGVKSGDVIGHLDAQAEQIAFDKASLAAKNAADALARSTELQKSNSVSAAALTAAQLANDQAELDFRNAKLALDRRSIVAPIAGTVGLMQVTPGNYLNANTPVTTIEDDSQLLVTFWVPERFAPLITAGMPVEASATALPGQNFEGKVNAIDNRVDQASRTLQVQALIPNDNKAMRAGMSYSVTLGFPGEQFASVDPLAVQWSAQGPYVWKLADGKVGKGLVQIVQRNSDGVLVTGDVKEGEQVVTEGVLQLSDGAAVRVLGQAPQDQGGDSQNAAAGQGNNGQGAEGQGRQQRNGQPAAAAQQ</sequence>
<evidence type="ECO:0000256" key="3">
    <source>
        <dbReference type="SAM" id="Phobius"/>
    </source>
</evidence>
<evidence type="ECO:0000259" key="4">
    <source>
        <dbReference type="Pfam" id="PF25917"/>
    </source>
</evidence>
<reference evidence="6" key="1">
    <citation type="submission" date="2022-03" db="EMBL/GenBank/DDBJ databases">
        <title>The complete genome sequence of a Methyloterrigena soli.</title>
        <authorList>
            <person name="Zi Z."/>
        </authorList>
    </citation>
    <scope>NUCLEOTIDE SEQUENCE</scope>
    <source>
        <strain evidence="6">M48</strain>
    </source>
</reference>
<dbReference type="Pfam" id="PF25954">
    <property type="entry name" value="Beta-barrel_RND_2"/>
    <property type="match status" value="1"/>
</dbReference>
<dbReference type="InterPro" id="IPR058792">
    <property type="entry name" value="Beta-barrel_RND_2"/>
</dbReference>